<name>A0A011NTV1_9PROT</name>
<dbReference type="EMBL" id="JEMX01000065">
    <property type="protein sequence ID" value="EXI78791.1"/>
    <property type="molecule type" value="Genomic_DNA"/>
</dbReference>
<comment type="caution">
    <text evidence="1">The sequence shown here is derived from an EMBL/GenBank/DDBJ whole genome shotgun (WGS) entry which is preliminary data.</text>
</comment>
<sequence>MPLKPDLPFPKSAGDAIRSKDWNDLVSETQRLDNAKLNRSGDAITGPLTIAGALSVGTTASNAKLDVAGKLDVTGDLRINNAKLYLRSGADTNHGLGWFGPGAMFAGESVDGPVLFGNSGGALGSSLGGQKVALRWDSNGKVGFGVPAPDFKVDVAGRIRLRQEPSGSAGLWFYQTTPADDRAFFGMMSDDTVGLFGNKGANWALTVDVTHGSVGVRTSPSSNVGLYVSGVNKDYGLYVWGGTSYGLYTTGKASIGGDLRVAGKVSDQNIRSSVYASNRLDTTSTSYVDMPNMSMTIASPGGSQFLIMVNINGVQVQGGTTIGAYFRLLVDGTQWDMTRHEFNHNGWELRGVHLSRLLSLAAGSHTISVQWAVTSGTLTCCWYGDGRQIQVIEL</sequence>
<reference evidence="1 2" key="1">
    <citation type="submission" date="2014-02" db="EMBL/GenBank/DDBJ databases">
        <title>Expanding our view of genomic diversity in Candidatus Accumulibacter clades.</title>
        <authorList>
            <person name="Skennerton C.T."/>
            <person name="Barr J.J."/>
            <person name="Slater F.R."/>
            <person name="Bond P.L."/>
            <person name="Tyson G.W."/>
        </authorList>
    </citation>
    <scope>NUCLEOTIDE SEQUENCE [LARGE SCALE GENOMIC DNA]</scope>
    <source>
        <strain evidence="2">BA-92</strain>
    </source>
</reference>
<evidence type="ECO:0000313" key="2">
    <source>
        <dbReference type="Proteomes" id="UP000021816"/>
    </source>
</evidence>
<dbReference type="Gene3D" id="2.60.120.760">
    <property type="match status" value="1"/>
</dbReference>
<dbReference type="Proteomes" id="UP000021816">
    <property type="component" value="Unassembled WGS sequence"/>
</dbReference>
<accession>A0A011NTV1</accession>
<organism evidence="1 2">
    <name type="scientific">Candidatus Accumulibacter appositus</name>
    <dbReference type="NCBI Taxonomy" id="1454003"/>
    <lineage>
        <taxon>Bacteria</taxon>
        <taxon>Pseudomonadati</taxon>
        <taxon>Pseudomonadota</taxon>
        <taxon>Betaproteobacteria</taxon>
        <taxon>Candidatus Accumulibacter</taxon>
    </lineage>
</organism>
<dbReference type="STRING" id="1454003.AW10_02781"/>
<evidence type="ECO:0000313" key="1">
    <source>
        <dbReference type="EMBL" id="EXI78791.1"/>
    </source>
</evidence>
<proteinExistence type="predicted"/>
<dbReference type="PATRIC" id="fig|1454003.3.peg.2838"/>
<dbReference type="AlphaFoldDB" id="A0A011NTV1"/>
<gene>
    <name evidence="1" type="ORF">AW10_02781</name>
</gene>
<protein>
    <submittedName>
        <fullName evidence="1">Uncharacterized protein</fullName>
    </submittedName>
</protein>